<evidence type="ECO:0000256" key="1">
    <source>
        <dbReference type="SAM" id="MobiDB-lite"/>
    </source>
</evidence>
<feature type="region of interest" description="Disordered" evidence="1">
    <location>
        <begin position="126"/>
        <end position="147"/>
    </location>
</feature>
<evidence type="ECO:0000313" key="2">
    <source>
        <dbReference type="EMBL" id="KAJ7693141.1"/>
    </source>
</evidence>
<accession>A0AAD7DK20</accession>
<dbReference type="AlphaFoldDB" id="A0AAD7DK20"/>
<proteinExistence type="predicted"/>
<reference evidence="2" key="1">
    <citation type="submission" date="2023-03" db="EMBL/GenBank/DDBJ databases">
        <title>Massive genome expansion in bonnet fungi (Mycena s.s.) driven by repeated elements and novel gene families across ecological guilds.</title>
        <authorList>
            <consortium name="Lawrence Berkeley National Laboratory"/>
            <person name="Harder C.B."/>
            <person name="Miyauchi S."/>
            <person name="Viragh M."/>
            <person name="Kuo A."/>
            <person name="Thoen E."/>
            <person name="Andreopoulos B."/>
            <person name="Lu D."/>
            <person name="Skrede I."/>
            <person name="Drula E."/>
            <person name="Henrissat B."/>
            <person name="Morin E."/>
            <person name="Kohler A."/>
            <person name="Barry K."/>
            <person name="LaButti K."/>
            <person name="Morin E."/>
            <person name="Salamov A."/>
            <person name="Lipzen A."/>
            <person name="Mereny Z."/>
            <person name="Hegedus B."/>
            <person name="Baldrian P."/>
            <person name="Stursova M."/>
            <person name="Weitz H."/>
            <person name="Taylor A."/>
            <person name="Grigoriev I.V."/>
            <person name="Nagy L.G."/>
            <person name="Martin F."/>
            <person name="Kauserud H."/>
        </authorList>
    </citation>
    <scope>NUCLEOTIDE SEQUENCE</scope>
    <source>
        <strain evidence="2">CBHHK067</strain>
    </source>
</reference>
<protein>
    <submittedName>
        <fullName evidence="2">Uncharacterized protein</fullName>
    </submittedName>
</protein>
<dbReference type="Proteomes" id="UP001221757">
    <property type="component" value="Unassembled WGS sequence"/>
</dbReference>
<organism evidence="2 3">
    <name type="scientific">Mycena rosella</name>
    <name type="common">Pink bonnet</name>
    <name type="synonym">Agaricus rosellus</name>
    <dbReference type="NCBI Taxonomy" id="1033263"/>
    <lineage>
        <taxon>Eukaryota</taxon>
        <taxon>Fungi</taxon>
        <taxon>Dikarya</taxon>
        <taxon>Basidiomycota</taxon>
        <taxon>Agaricomycotina</taxon>
        <taxon>Agaricomycetes</taxon>
        <taxon>Agaricomycetidae</taxon>
        <taxon>Agaricales</taxon>
        <taxon>Marasmiineae</taxon>
        <taxon>Mycenaceae</taxon>
        <taxon>Mycena</taxon>
    </lineage>
</organism>
<keyword evidence="3" id="KW-1185">Reference proteome</keyword>
<evidence type="ECO:0000313" key="3">
    <source>
        <dbReference type="Proteomes" id="UP001221757"/>
    </source>
</evidence>
<name>A0AAD7DK20_MYCRO</name>
<sequence length="147" mass="16437">MLGNLEGPSISFLTPDNPNHRNSTVFLVHSAHCTQNRDEDPVLLLARAKGWPEFMAYNDLSTQLATFIDDPSMIHEDFEASKLLGVTDSDGRGCHLRQEDKEEGASHLVQYSKISSRSRLEINQFDPTGLSGLRTQNVRPSNGWKRG</sequence>
<gene>
    <name evidence="2" type="ORF">B0H17DRAFT_1132615</name>
</gene>
<comment type="caution">
    <text evidence="2">The sequence shown here is derived from an EMBL/GenBank/DDBJ whole genome shotgun (WGS) entry which is preliminary data.</text>
</comment>
<dbReference type="EMBL" id="JARKIE010000047">
    <property type="protein sequence ID" value="KAJ7693141.1"/>
    <property type="molecule type" value="Genomic_DNA"/>
</dbReference>